<evidence type="ECO:0000313" key="2">
    <source>
        <dbReference type="Proteomes" id="UP000325440"/>
    </source>
</evidence>
<protein>
    <submittedName>
        <fullName evidence="1">Aspartic peptidase domain</fullName>
    </submittedName>
</protein>
<dbReference type="SUPFAM" id="SSF56672">
    <property type="entry name" value="DNA/RNA polymerases"/>
    <property type="match status" value="1"/>
</dbReference>
<sequence>MFNVGNWNSVDPIILHAEVNKISVDFELDSGAGISLLPDRVYKSNNFMCNIFPSKNKLKMHNGVVIEPFVKTDSSSWGSPLVPVVLKLLFGTKPSRNIFKRIVEKILQGLKGVINFQDDVITGKSDIKHLNKIEKSEIHYLRHIVSAEGVKKNTDAVKAISEMSRPKNANEIRT</sequence>
<dbReference type="PANTHER" id="PTHR37984:SF5">
    <property type="entry name" value="PROTEIN NYNRIN-LIKE"/>
    <property type="match status" value="1"/>
</dbReference>
<gene>
    <name evidence="1" type="ORF">CINCED_3A025803</name>
</gene>
<dbReference type="Proteomes" id="UP000325440">
    <property type="component" value="Unassembled WGS sequence"/>
</dbReference>
<name>A0A5E4NGM3_9HEMI</name>
<dbReference type="AlphaFoldDB" id="A0A5E4NGM3"/>
<evidence type="ECO:0000313" key="1">
    <source>
        <dbReference type="EMBL" id="VVC41733.1"/>
    </source>
</evidence>
<dbReference type="OrthoDB" id="10058156at2759"/>
<dbReference type="GO" id="GO:0071897">
    <property type="term" value="P:DNA biosynthetic process"/>
    <property type="evidence" value="ECO:0007669"/>
    <property type="project" value="UniProtKB-ARBA"/>
</dbReference>
<reference evidence="1 2" key="1">
    <citation type="submission" date="2019-08" db="EMBL/GenBank/DDBJ databases">
        <authorList>
            <person name="Alioto T."/>
            <person name="Alioto T."/>
            <person name="Gomez Garrido J."/>
        </authorList>
    </citation>
    <scope>NUCLEOTIDE SEQUENCE [LARGE SCALE GENOMIC DNA]</scope>
</reference>
<organism evidence="1 2">
    <name type="scientific">Cinara cedri</name>
    <dbReference type="NCBI Taxonomy" id="506608"/>
    <lineage>
        <taxon>Eukaryota</taxon>
        <taxon>Metazoa</taxon>
        <taxon>Ecdysozoa</taxon>
        <taxon>Arthropoda</taxon>
        <taxon>Hexapoda</taxon>
        <taxon>Insecta</taxon>
        <taxon>Pterygota</taxon>
        <taxon>Neoptera</taxon>
        <taxon>Paraneoptera</taxon>
        <taxon>Hemiptera</taxon>
        <taxon>Sternorrhyncha</taxon>
        <taxon>Aphidomorpha</taxon>
        <taxon>Aphidoidea</taxon>
        <taxon>Aphididae</taxon>
        <taxon>Lachninae</taxon>
        <taxon>Cinara</taxon>
    </lineage>
</organism>
<dbReference type="InterPro" id="IPR043502">
    <property type="entry name" value="DNA/RNA_pol_sf"/>
</dbReference>
<proteinExistence type="predicted"/>
<dbReference type="EMBL" id="CABPRJ010001925">
    <property type="protein sequence ID" value="VVC41733.1"/>
    <property type="molecule type" value="Genomic_DNA"/>
</dbReference>
<accession>A0A5E4NGM3</accession>
<dbReference type="PANTHER" id="PTHR37984">
    <property type="entry name" value="PROTEIN CBG26694"/>
    <property type="match status" value="1"/>
</dbReference>
<dbReference type="InterPro" id="IPR050951">
    <property type="entry name" value="Retrovirus_Pol_polyprotein"/>
</dbReference>
<keyword evidence="2" id="KW-1185">Reference proteome</keyword>